<dbReference type="AlphaFoldDB" id="A0AB39RNE9"/>
<organism evidence="1">
    <name type="scientific">Streptomyces sp. R41</name>
    <dbReference type="NCBI Taxonomy" id="3238632"/>
    <lineage>
        <taxon>Bacteria</taxon>
        <taxon>Bacillati</taxon>
        <taxon>Actinomycetota</taxon>
        <taxon>Actinomycetes</taxon>
        <taxon>Kitasatosporales</taxon>
        <taxon>Streptomycetaceae</taxon>
        <taxon>Streptomyces</taxon>
    </lineage>
</organism>
<reference evidence="1" key="1">
    <citation type="submission" date="2024-07" db="EMBL/GenBank/DDBJ databases">
        <authorList>
            <person name="Yu S.T."/>
        </authorList>
    </citation>
    <scope>NUCLEOTIDE SEQUENCE</scope>
    <source>
        <strain evidence="1">R41</strain>
    </source>
</reference>
<dbReference type="RefSeq" id="WP_369247654.1">
    <property type="nucleotide sequence ID" value="NZ_CP163443.1"/>
</dbReference>
<proteinExistence type="predicted"/>
<sequence>MGDGTKALRVFEDAVEYLCRNVDAVRELIGPGLWEAPFAVVRAGDPSTVEWREAVRELHHAAEAAGIPGGLGLSSTMGVGDWPSAPTPRSVGWVCPTGRCARVDLREGAVPDTPTCALADRPMRLVDG</sequence>
<gene>
    <name evidence="1" type="ORF">AB5J53_23625</name>
</gene>
<dbReference type="EMBL" id="CP163443">
    <property type="protein sequence ID" value="XDQ54439.1"/>
    <property type="molecule type" value="Genomic_DNA"/>
</dbReference>
<accession>A0AB39RNE9</accession>
<evidence type="ECO:0000313" key="1">
    <source>
        <dbReference type="EMBL" id="XDQ54439.1"/>
    </source>
</evidence>
<name>A0AB39RNE9_9ACTN</name>
<protein>
    <submittedName>
        <fullName evidence="1">Uncharacterized protein</fullName>
    </submittedName>
</protein>